<dbReference type="GO" id="GO:0009089">
    <property type="term" value="P:lysine biosynthetic process via diaminopimelate"/>
    <property type="evidence" value="ECO:0007669"/>
    <property type="project" value="UniProtKB-UniRule"/>
</dbReference>
<dbReference type="EMBL" id="NEVM01000005">
    <property type="protein sequence ID" value="OZI32062.1"/>
    <property type="molecule type" value="Genomic_DNA"/>
</dbReference>
<dbReference type="RefSeq" id="WP_094856469.1">
    <property type="nucleotide sequence ID" value="NZ_NEVM01000005.1"/>
</dbReference>
<dbReference type="GO" id="GO:0005737">
    <property type="term" value="C:cytoplasm"/>
    <property type="evidence" value="ECO:0007669"/>
    <property type="project" value="UniProtKB-SubCell"/>
</dbReference>
<comment type="caution">
    <text evidence="12">Was originally thought to be a dihydrodipicolinate synthase (DHDPS), catalyzing the condensation of (S)-aspartate-beta-semialdehyde [(S)-ASA] and pyruvate to dihydrodipicolinate (DHDP). However, it was shown in E.coli that the product of the enzymatic reaction is not dihydrodipicolinate but in fact (4S)-4-hydroxy-2,3,4,5-tetrahydro-(2S)-dipicolinic acid (HTPA), and that the consecutive dehydration reaction leading to DHDP is not spontaneous but catalyzed by DapB.</text>
</comment>
<evidence type="ECO:0000256" key="9">
    <source>
        <dbReference type="ARBA" id="ARBA00023239"/>
    </source>
</evidence>
<evidence type="ECO:0000256" key="4">
    <source>
        <dbReference type="ARBA" id="ARBA00012086"/>
    </source>
</evidence>
<feature type="active site" description="Proton donor/acceptor" evidence="12 14">
    <location>
        <position position="139"/>
    </location>
</feature>
<reference evidence="17" key="1">
    <citation type="submission" date="2017-05" db="EMBL/GenBank/DDBJ databases">
        <title>Complete and WGS of Bordetella genogroups.</title>
        <authorList>
            <person name="Spilker T."/>
            <person name="Lipuma J."/>
        </authorList>
    </citation>
    <scope>NUCLEOTIDE SEQUENCE [LARGE SCALE GENOMIC DNA]</scope>
    <source>
        <strain evidence="17">AU16122</strain>
    </source>
</reference>
<evidence type="ECO:0000256" key="1">
    <source>
        <dbReference type="ARBA" id="ARBA00003294"/>
    </source>
</evidence>
<dbReference type="SMART" id="SM01130">
    <property type="entry name" value="DHDPS"/>
    <property type="match status" value="1"/>
</dbReference>
<dbReference type="PRINTS" id="PR00146">
    <property type="entry name" value="DHPICSNTHASE"/>
</dbReference>
<evidence type="ECO:0000256" key="12">
    <source>
        <dbReference type="HAMAP-Rule" id="MF_00418"/>
    </source>
</evidence>
<dbReference type="InterPro" id="IPR020625">
    <property type="entry name" value="Schiff_base-form_aldolases_AS"/>
</dbReference>
<evidence type="ECO:0000256" key="8">
    <source>
        <dbReference type="ARBA" id="ARBA00023154"/>
    </source>
</evidence>
<dbReference type="OrthoDB" id="9782828at2"/>
<dbReference type="InterPro" id="IPR002220">
    <property type="entry name" value="DapA-like"/>
</dbReference>
<comment type="similarity">
    <text evidence="3 12 13">Belongs to the DapA family.</text>
</comment>
<evidence type="ECO:0000256" key="15">
    <source>
        <dbReference type="PIRSR" id="PIRSR001365-2"/>
    </source>
</evidence>
<sequence length="295" mass="30871">MFHVQPQDPFHGIWVPLITPFTGHQVDHPALRRLVRHYRRAGVHGLIACGTTAEAAAMDAAEQAAVLDTILAESGATPVVMGLAGNNLRQAQARAREWGARPIAGLLATAPYYIRPSQAGLLDWFGALADAAPAPLVLYDIPYRTGVALEPETLLRLAAHPNIAAIKDCGGSLDKTIALIADGRLAVLAGEDMQALATLCLGGRGVIAASAHVRPDLYVALYDAVAAGRLGQARALFHALAPVIRLLYAEPNPGPVKALLGRLHGFDGAVRAPLAAPDPALLRTLEAAVAALPEA</sequence>
<dbReference type="HAMAP" id="MF_00418">
    <property type="entry name" value="DapA"/>
    <property type="match status" value="1"/>
</dbReference>
<dbReference type="EC" id="4.3.3.7" evidence="4 12"/>
<comment type="catalytic activity">
    <reaction evidence="11 12">
        <text>L-aspartate 4-semialdehyde + pyruvate = (2S,4S)-4-hydroxy-2,3,4,5-tetrahydrodipicolinate + H2O + H(+)</text>
        <dbReference type="Rhea" id="RHEA:34171"/>
        <dbReference type="ChEBI" id="CHEBI:15361"/>
        <dbReference type="ChEBI" id="CHEBI:15377"/>
        <dbReference type="ChEBI" id="CHEBI:15378"/>
        <dbReference type="ChEBI" id="CHEBI:67139"/>
        <dbReference type="ChEBI" id="CHEBI:537519"/>
        <dbReference type="EC" id="4.3.3.7"/>
    </reaction>
</comment>
<evidence type="ECO:0000256" key="13">
    <source>
        <dbReference type="PIRNR" id="PIRNR001365"/>
    </source>
</evidence>
<evidence type="ECO:0000256" key="10">
    <source>
        <dbReference type="ARBA" id="ARBA00023270"/>
    </source>
</evidence>
<evidence type="ECO:0000256" key="14">
    <source>
        <dbReference type="PIRSR" id="PIRSR001365-1"/>
    </source>
</evidence>
<protein>
    <recommendedName>
        <fullName evidence="4 12">4-hydroxy-tetrahydrodipicolinate synthase</fullName>
        <shortName evidence="12">HTPA synthase</shortName>
        <ecNumber evidence="4 12">4.3.3.7</ecNumber>
    </recommendedName>
</protein>
<name>A0A261S522_9BORD</name>
<keyword evidence="7 12" id="KW-0220">Diaminopimelate biosynthesis</keyword>
<dbReference type="PANTHER" id="PTHR12128">
    <property type="entry name" value="DIHYDRODIPICOLINATE SYNTHASE"/>
    <property type="match status" value="1"/>
</dbReference>
<keyword evidence="8 12" id="KW-0457">Lysine biosynthesis</keyword>
<evidence type="ECO:0000256" key="11">
    <source>
        <dbReference type="ARBA" id="ARBA00047836"/>
    </source>
</evidence>
<comment type="caution">
    <text evidence="16">The sequence shown here is derived from an EMBL/GenBank/DDBJ whole genome shotgun (WGS) entry which is preliminary data.</text>
</comment>
<comment type="pathway">
    <text evidence="2 12">Amino-acid biosynthesis; L-lysine biosynthesis via DAP pathway; (S)-tetrahydrodipicolinate from L-aspartate: step 3/4.</text>
</comment>
<dbReference type="CDD" id="cd00950">
    <property type="entry name" value="DHDPS"/>
    <property type="match status" value="1"/>
</dbReference>
<evidence type="ECO:0000313" key="16">
    <source>
        <dbReference type="EMBL" id="OZI32062.1"/>
    </source>
</evidence>
<dbReference type="Gene3D" id="3.20.20.70">
    <property type="entry name" value="Aldolase class I"/>
    <property type="match status" value="1"/>
</dbReference>
<accession>A0A261S522</accession>
<comment type="subunit">
    <text evidence="12">Homotetramer; dimer of dimers.</text>
</comment>
<dbReference type="GO" id="GO:0008840">
    <property type="term" value="F:4-hydroxy-tetrahydrodipicolinate synthase activity"/>
    <property type="evidence" value="ECO:0007669"/>
    <property type="project" value="UniProtKB-UniRule"/>
</dbReference>
<evidence type="ECO:0000256" key="5">
    <source>
        <dbReference type="ARBA" id="ARBA00022490"/>
    </source>
</evidence>
<evidence type="ECO:0000313" key="17">
    <source>
        <dbReference type="Proteomes" id="UP000216020"/>
    </source>
</evidence>
<comment type="subcellular location">
    <subcellularLocation>
        <location evidence="12">Cytoplasm</location>
    </subcellularLocation>
</comment>
<dbReference type="SUPFAM" id="SSF51569">
    <property type="entry name" value="Aldolase"/>
    <property type="match status" value="1"/>
</dbReference>
<keyword evidence="10 12" id="KW-0704">Schiff base</keyword>
<dbReference type="PROSITE" id="PS00666">
    <property type="entry name" value="DHDPS_2"/>
    <property type="match status" value="1"/>
</dbReference>
<dbReference type="Pfam" id="PF00701">
    <property type="entry name" value="DHDPS"/>
    <property type="match status" value="1"/>
</dbReference>
<feature type="site" description="Part of a proton relay during catalysis" evidence="12">
    <location>
        <position position="113"/>
    </location>
</feature>
<evidence type="ECO:0000256" key="6">
    <source>
        <dbReference type="ARBA" id="ARBA00022605"/>
    </source>
</evidence>
<proteinExistence type="inferred from homology"/>
<feature type="site" description="Part of a proton relay during catalysis" evidence="12">
    <location>
        <position position="51"/>
    </location>
</feature>
<dbReference type="InterPro" id="IPR013785">
    <property type="entry name" value="Aldolase_TIM"/>
</dbReference>
<evidence type="ECO:0000256" key="7">
    <source>
        <dbReference type="ARBA" id="ARBA00022915"/>
    </source>
</evidence>
<organism evidence="16 17">
    <name type="scientific">Bordetella genomosp. 10</name>
    <dbReference type="NCBI Taxonomy" id="1416804"/>
    <lineage>
        <taxon>Bacteria</taxon>
        <taxon>Pseudomonadati</taxon>
        <taxon>Pseudomonadota</taxon>
        <taxon>Betaproteobacteria</taxon>
        <taxon>Burkholderiales</taxon>
        <taxon>Alcaligenaceae</taxon>
        <taxon>Bordetella</taxon>
    </lineage>
</organism>
<dbReference type="NCBIfam" id="TIGR00674">
    <property type="entry name" value="dapA"/>
    <property type="match status" value="1"/>
</dbReference>
<keyword evidence="9 12" id="KW-0456">Lyase</keyword>
<feature type="active site" description="Schiff-base intermediate with substrate" evidence="12 14">
    <location>
        <position position="167"/>
    </location>
</feature>
<gene>
    <name evidence="12" type="primary">dapA</name>
    <name evidence="16" type="ORF">CAL29_29955</name>
</gene>
<comment type="function">
    <text evidence="1 12">Catalyzes the condensation of (S)-aspartate-beta-semialdehyde [(S)-ASA] and pyruvate to 4-hydroxy-tetrahydrodipicolinate (HTPA).</text>
</comment>
<keyword evidence="6 12" id="KW-0028">Amino-acid biosynthesis</keyword>
<dbReference type="UniPathway" id="UPA00034">
    <property type="reaction ID" value="UER00017"/>
</dbReference>
<dbReference type="Proteomes" id="UP000216020">
    <property type="component" value="Unassembled WGS sequence"/>
</dbReference>
<feature type="binding site" evidence="12 15">
    <location>
        <position position="52"/>
    </location>
    <ligand>
        <name>pyruvate</name>
        <dbReference type="ChEBI" id="CHEBI:15361"/>
    </ligand>
</feature>
<dbReference type="InterPro" id="IPR005263">
    <property type="entry name" value="DapA"/>
</dbReference>
<dbReference type="AlphaFoldDB" id="A0A261S522"/>
<evidence type="ECO:0000256" key="2">
    <source>
        <dbReference type="ARBA" id="ARBA00005120"/>
    </source>
</evidence>
<dbReference type="PANTHER" id="PTHR12128:SF66">
    <property type="entry name" value="4-HYDROXY-2-OXOGLUTARATE ALDOLASE, MITOCHONDRIAL"/>
    <property type="match status" value="1"/>
</dbReference>
<keyword evidence="5 12" id="KW-0963">Cytoplasm</keyword>
<evidence type="ECO:0000256" key="3">
    <source>
        <dbReference type="ARBA" id="ARBA00007592"/>
    </source>
</evidence>
<feature type="binding site" evidence="12 15">
    <location>
        <position position="207"/>
    </location>
    <ligand>
        <name>pyruvate</name>
        <dbReference type="ChEBI" id="CHEBI:15361"/>
    </ligand>
</feature>
<dbReference type="GO" id="GO:0019877">
    <property type="term" value="P:diaminopimelate biosynthetic process"/>
    <property type="evidence" value="ECO:0007669"/>
    <property type="project" value="UniProtKB-UniRule"/>
</dbReference>
<dbReference type="PIRSF" id="PIRSF001365">
    <property type="entry name" value="DHDPS"/>
    <property type="match status" value="1"/>
</dbReference>
<keyword evidence="17" id="KW-1185">Reference proteome</keyword>